<dbReference type="InterPro" id="IPR038186">
    <property type="entry name" value="CHAD_dom_sf"/>
</dbReference>
<organism evidence="2 3">
    <name type="scientific">Okeania hirsuta</name>
    <dbReference type="NCBI Taxonomy" id="1458930"/>
    <lineage>
        <taxon>Bacteria</taxon>
        <taxon>Bacillati</taxon>
        <taxon>Cyanobacteriota</taxon>
        <taxon>Cyanophyceae</taxon>
        <taxon>Oscillatoriophycideae</taxon>
        <taxon>Oscillatoriales</taxon>
        <taxon>Microcoleaceae</taxon>
        <taxon>Okeania</taxon>
    </lineage>
</organism>
<dbReference type="EMBL" id="RCBY01000051">
    <property type="protein sequence ID" value="RQH44668.1"/>
    <property type="molecule type" value="Genomic_DNA"/>
</dbReference>
<dbReference type="PANTHER" id="PTHR39339">
    <property type="entry name" value="SLR1444 PROTEIN"/>
    <property type="match status" value="1"/>
</dbReference>
<reference evidence="2 3" key="1">
    <citation type="journal article" date="2018" name="ACS Chem. Biol.">
        <title>Ketoreductase domain dysfunction expands chemodiversity: malyngamide biosynthesis in the cyanobacterium Okeania hirsuta.</title>
        <authorList>
            <person name="Moss N.A."/>
            <person name="Leao T."/>
            <person name="Rankin M."/>
            <person name="McCullough T.M."/>
            <person name="Qu P."/>
            <person name="Korobeynikov A."/>
            <person name="Smith J.L."/>
            <person name="Gerwick L."/>
            <person name="Gerwick W.H."/>
        </authorList>
    </citation>
    <scope>NUCLEOTIDE SEQUENCE [LARGE SCALE GENOMIC DNA]</scope>
    <source>
        <strain evidence="2 3">PAB10Feb10-1</strain>
    </source>
</reference>
<gene>
    <name evidence="2" type="ORF">D5R40_11345</name>
</gene>
<feature type="domain" description="CHAD" evidence="1">
    <location>
        <begin position="9"/>
        <end position="311"/>
    </location>
</feature>
<dbReference type="InterPro" id="IPR007899">
    <property type="entry name" value="CHAD_dom"/>
</dbReference>
<sequence length="338" mass="39868">MTTQVLPKVNSLGDWASLAFEKHFQKTLRHEPEVLKDQDPEELHQMRVGMRRLRSAAQGFRPVVTLPKAAQDQKIGKIARCLGGLRDLDVLLEALQNRYQPNLPPQEQAELEKVMQQLRKQRRQAFKKVRGILGNKNYLMLKQKLQEWLDKPIYTDISRLPIQEVLPDLLLPEVSQLLLHPGWLVGIETEDLETSDNQDFLLQRTNSKHQVVKINNDVSFISISDKDEENLHSLRKEVKRVRYQMSLFTEFYGQTYEAYLKDMKEIQEYLGDIQDGAVLREFLENVLQSKIDKVLPTLEKQLQQNWHQAWRKWQVLQRRYLNIQVRQNFRSELLRPAI</sequence>
<comment type="caution">
    <text evidence="2">The sequence shown here is derived from an EMBL/GenBank/DDBJ whole genome shotgun (WGS) entry which is preliminary data.</text>
</comment>
<name>A0A3N6PN11_9CYAN</name>
<dbReference type="Proteomes" id="UP000269154">
    <property type="component" value="Unassembled WGS sequence"/>
</dbReference>
<dbReference type="Pfam" id="PF05235">
    <property type="entry name" value="CHAD"/>
    <property type="match status" value="1"/>
</dbReference>
<dbReference type="PANTHER" id="PTHR39339:SF1">
    <property type="entry name" value="CHAD DOMAIN-CONTAINING PROTEIN"/>
    <property type="match status" value="1"/>
</dbReference>
<keyword evidence="3" id="KW-1185">Reference proteome</keyword>
<proteinExistence type="predicted"/>
<dbReference type="RefSeq" id="WP_124147076.1">
    <property type="nucleotide sequence ID" value="NZ_CAWOKI010000220.1"/>
</dbReference>
<dbReference type="OrthoDB" id="9777271at2"/>
<dbReference type="AlphaFoldDB" id="A0A3N6PN11"/>
<dbReference type="Gene3D" id="1.40.20.10">
    <property type="entry name" value="CHAD domain"/>
    <property type="match status" value="1"/>
</dbReference>
<evidence type="ECO:0000259" key="1">
    <source>
        <dbReference type="PROSITE" id="PS51708"/>
    </source>
</evidence>
<evidence type="ECO:0000313" key="2">
    <source>
        <dbReference type="EMBL" id="RQH44668.1"/>
    </source>
</evidence>
<protein>
    <submittedName>
        <fullName evidence="2">CHAD domain-containing protein</fullName>
    </submittedName>
</protein>
<dbReference type="PROSITE" id="PS51708">
    <property type="entry name" value="CHAD"/>
    <property type="match status" value="1"/>
</dbReference>
<evidence type="ECO:0000313" key="3">
    <source>
        <dbReference type="Proteomes" id="UP000269154"/>
    </source>
</evidence>
<accession>A0A3N6PN11</accession>
<dbReference type="SMART" id="SM00880">
    <property type="entry name" value="CHAD"/>
    <property type="match status" value="1"/>
</dbReference>